<dbReference type="InterPro" id="IPR016039">
    <property type="entry name" value="Thiolase-like"/>
</dbReference>
<organism evidence="13 14">
    <name type="scientific">Alteromonas aestuariivivens</name>
    <dbReference type="NCBI Taxonomy" id="1938339"/>
    <lineage>
        <taxon>Bacteria</taxon>
        <taxon>Pseudomonadati</taxon>
        <taxon>Pseudomonadota</taxon>
        <taxon>Gammaproteobacteria</taxon>
        <taxon>Alteromonadales</taxon>
        <taxon>Alteromonadaceae</taxon>
        <taxon>Alteromonas/Salinimonas group</taxon>
        <taxon>Alteromonas</taxon>
    </lineage>
</organism>
<dbReference type="Proteomes" id="UP000256561">
    <property type="component" value="Unassembled WGS sequence"/>
</dbReference>
<feature type="active site" description="Proton acceptor" evidence="8 9">
    <location>
        <position position="343"/>
    </location>
</feature>
<evidence type="ECO:0000256" key="1">
    <source>
        <dbReference type="ARBA" id="ARBA00010982"/>
    </source>
</evidence>
<dbReference type="InterPro" id="IPR020617">
    <property type="entry name" value="Thiolase_C"/>
</dbReference>
<dbReference type="PANTHER" id="PTHR43853">
    <property type="entry name" value="3-KETOACYL-COA THIOLASE, PEROXISOMAL"/>
    <property type="match status" value="1"/>
</dbReference>
<evidence type="ECO:0000256" key="9">
    <source>
        <dbReference type="PIRSR" id="PIRSR000429-1"/>
    </source>
</evidence>
<dbReference type="InterPro" id="IPR020615">
    <property type="entry name" value="Thiolase_acyl_enz_int_AS"/>
</dbReference>
<dbReference type="GO" id="GO:0005737">
    <property type="term" value="C:cytoplasm"/>
    <property type="evidence" value="ECO:0007669"/>
    <property type="project" value="UniProtKB-SubCell"/>
</dbReference>
<evidence type="ECO:0000256" key="10">
    <source>
        <dbReference type="RuleBase" id="RU003557"/>
    </source>
</evidence>
<evidence type="ECO:0000256" key="3">
    <source>
        <dbReference type="ARBA" id="ARBA00022679"/>
    </source>
</evidence>
<comment type="function">
    <text evidence="8">Catalyzes the final step of fatty acid oxidation in which acetyl-CoA is released and the CoA ester of a fatty acid two carbons shorter is formed.</text>
</comment>
<keyword evidence="3 8" id="KW-0808">Transferase</keyword>
<dbReference type="RefSeq" id="WP_115591781.1">
    <property type="nucleotide sequence ID" value="NZ_QRHA01000002.1"/>
</dbReference>
<dbReference type="PIRSF" id="PIRSF000429">
    <property type="entry name" value="Ac-CoA_Ac_transf"/>
    <property type="match status" value="1"/>
</dbReference>
<evidence type="ECO:0000313" key="13">
    <source>
        <dbReference type="EMBL" id="RDV27934.1"/>
    </source>
</evidence>
<evidence type="ECO:0000256" key="5">
    <source>
        <dbReference type="ARBA" id="ARBA00022963"/>
    </source>
</evidence>
<feature type="active site" description="Proton acceptor" evidence="8 9">
    <location>
        <position position="373"/>
    </location>
</feature>
<evidence type="ECO:0000256" key="8">
    <source>
        <dbReference type="HAMAP-Rule" id="MF_01620"/>
    </source>
</evidence>
<dbReference type="PROSITE" id="PS00737">
    <property type="entry name" value="THIOLASE_2"/>
    <property type="match status" value="1"/>
</dbReference>
<dbReference type="Gene3D" id="3.40.47.10">
    <property type="match status" value="2"/>
</dbReference>
<evidence type="ECO:0000259" key="12">
    <source>
        <dbReference type="Pfam" id="PF02803"/>
    </source>
</evidence>
<protein>
    <recommendedName>
        <fullName evidence="8">3-ketoacyl-CoA thiolase</fullName>
        <ecNumber evidence="8">2.3.1.16</ecNumber>
    </recommendedName>
    <alternativeName>
        <fullName evidence="8">Acetyl-CoA acyltransferase</fullName>
    </alternativeName>
    <alternativeName>
        <fullName evidence="8">Beta-ketothiolase</fullName>
    </alternativeName>
    <alternativeName>
        <fullName evidence="8">Fatty acid oxidation complex subunit beta</fullName>
    </alternativeName>
</protein>
<dbReference type="InterPro" id="IPR002155">
    <property type="entry name" value="Thiolase"/>
</dbReference>
<dbReference type="SUPFAM" id="SSF53901">
    <property type="entry name" value="Thiolase-like"/>
    <property type="match status" value="2"/>
</dbReference>
<dbReference type="PROSITE" id="PS00099">
    <property type="entry name" value="THIOLASE_3"/>
    <property type="match status" value="1"/>
</dbReference>
<comment type="subunit">
    <text evidence="8">Heterotetramer of two alpha chains (FadB) and two beta chains (FadA).</text>
</comment>
<dbReference type="OrthoDB" id="8951704at2"/>
<keyword evidence="14" id="KW-1185">Reference proteome</keyword>
<comment type="catalytic activity">
    <reaction evidence="8">
        <text>an acyl-CoA + acetyl-CoA = a 3-oxoacyl-CoA + CoA</text>
        <dbReference type="Rhea" id="RHEA:21564"/>
        <dbReference type="ChEBI" id="CHEBI:57287"/>
        <dbReference type="ChEBI" id="CHEBI:57288"/>
        <dbReference type="ChEBI" id="CHEBI:58342"/>
        <dbReference type="ChEBI" id="CHEBI:90726"/>
        <dbReference type="EC" id="2.3.1.16"/>
    </reaction>
</comment>
<dbReference type="HAMAP" id="MF_01620">
    <property type="entry name" value="FadA"/>
    <property type="match status" value="1"/>
</dbReference>
<name>A0A3D8MBP9_9ALTE</name>
<dbReference type="GO" id="GO:0010124">
    <property type="term" value="P:phenylacetate catabolic process"/>
    <property type="evidence" value="ECO:0007669"/>
    <property type="project" value="TreeGrafter"/>
</dbReference>
<evidence type="ECO:0000256" key="7">
    <source>
        <dbReference type="ARBA" id="ARBA00023315"/>
    </source>
</evidence>
<comment type="caution">
    <text evidence="13">The sequence shown here is derived from an EMBL/GenBank/DDBJ whole genome shotgun (WGS) entry which is preliminary data.</text>
</comment>
<reference evidence="14" key="1">
    <citation type="submission" date="2018-08" db="EMBL/GenBank/DDBJ databases">
        <authorList>
            <person name="Zhang J."/>
            <person name="Du Z.-J."/>
        </authorList>
    </citation>
    <scope>NUCLEOTIDE SEQUENCE [LARGE SCALE GENOMIC DNA]</scope>
    <source>
        <strain evidence="14">KCTC 52655</strain>
    </source>
</reference>
<comment type="pathway">
    <text evidence="8">Lipid metabolism; fatty acid beta-oxidation.</text>
</comment>
<dbReference type="GO" id="GO:0003988">
    <property type="term" value="F:acetyl-CoA C-acyltransferase activity"/>
    <property type="evidence" value="ECO:0007669"/>
    <property type="project" value="UniProtKB-UniRule"/>
</dbReference>
<keyword evidence="4 8" id="KW-0276">Fatty acid metabolism</keyword>
<dbReference type="EC" id="2.3.1.16" evidence="8"/>
<dbReference type="InterPro" id="IPR020613">
    <property type="entry name" value="Thiolase_CS"/>
</dbReference>
<sequence length="387" mass="40993">MKEVVVIDCVRTPMGRSKGGVFRNVRAETLSASLMNALLKRNPGIDPAEIEDIIWGCVQQTKEQGFNIARNAQLLTEIPRTTGAVTVNRLCGSSMQALHDATSGIMSGRGDIYMIGGVEHMGHVPMNYNIDFHPGLAKYTAKASGMMGMTAELLGRQNGISREMQDAFGARSHQLAHQAHLEGRWANEIVPIEGHNADGTLISVDYDEVIRPDSTVETMAALRPVFDPVNGTVTAGTSSAISDGASAMLLMSAERAKALGLTPRAKIRAMAVAGCDAAIMGYGPVPATQKALKRAGLSMDDIDLAEFNEAFAAQALSCIKQLGWLDKVDDKVNLNGGAIALGHPLGCSGSRISTTLLNLMEAKDATLGLATMCIGLGQGIATVFERV</sequence>
<dbReference type="InterPro" id="IPR020610">
    <property type="entry name" value="Thiolase_AS"/>
</dbReference>
<dbReference type="GO" id="GO:0006635">
    <property type="term" value="P:fatty acid beta-oxidation"/>
    <property type="evidence" value="ECO:0007669"/>
    <property type="project" value="UniProtKB-UniRule"/>
</dbReference>
<dbReference type="UniPathway" id="UPA00659"/>
<dbReference type="InterPro" id="IPR020616">
    <property type="entry name" value="Thiolase_N"/>
</dbReference>
<comment type="subcellular location">
    <subcellularLocation>
        <location evidence="8">Cytoplasm</location>
    </subcellularLocation>
</comment>
<feature type="active site" description="Acyl-thioester intermediate" evidence="8 9">
    <location>
        <position position="91"/>
    </location>
</feature>
<dbReference type="Pfam" id="PF02803">
    <property type="entry name" value="Thiolase_C"/>
    <property type="match status" value="1"/>
</dbReference>
<dbReference type="NCBIfam" id="NF006510">
    <property type="entry name" value="PRK08947.1"/>
    <property type="match status" value="1"/>
</dbReference>
<dbReference type="NCBIfam" id="TIGR02445">
    <property type="entry name" value="fadA"/>
    <property type="match status" value="1"/>
</dbReference>
<evidence type="ECO:0000313" key="14">
    <source>
        <dbReference type="Proteomes" id="UP000256561"/>
    </source>
</evidence>
<dbReference type="InterPro" id="IPR050215">
    <property type="entry name" value="Thiolase-like_sf_Thiolase"/>
</dbReference>
<dbReference type="AlphaFoldDB" id="A0A3D8MBP9"/>
<dbReference type="FunFam" id="3.40.47.10:FF:000010">
    <property type="entry name" value="Acetyl-CoA acetyltransferase (Thiolase)"/>
    <property type="match status" value="1"/>
</dbReference>
<evidence type="ECO:0000256" key="6">
    <source>
        <dbReference type="ARBA" id="ARBA00023098"/>
    </source>
</evidence>
<dbReference type="InterPro" id="IPR012805">
    <property type="entry name" value="FadA"/>
</dbReference>
<dbReference type="NCBIfam" id="TIGR01930">
    <property type="entry name" value="AcCoA-C-Actrans"/>
    <property type="match status" value="1"/>
</dbReference>
<dbReference type="Pfam" id="PF00108">
    <property type="entry name" value="Thiolase_N"/>
    <property type="match status" value="1"/>
</dbReference>
<comment type="similarity">
    <text evidence="1 8 10">Belongs to the thiolase-like superfamily. Thiolase family.</text>
</comment>
<keyword evidence="7 8" id="KW-0012">Acyltransferase</keyword>
<dbReference type="EMBL" id="QRHA01000002">
    <property type="protein sequence ID" value="RDV27934.1"/>
    <property type="molecule type" value="Genomic_DNA"/>
</dbReference>
<evidence type="ECO:0000256" key="4">
    <source>
        <dbReference type="ARBA" id="ARBA00022832"/>
    </source>
</evidence>
<proteinExistence type="inferred from homology"/>
<accession>A0A3D8MBP9</accession>
<keyword evidence="2 8" id="KW-0963">Cytoplasm</keyword>
<dbReference type="PANTHER" id="PTHR43853:SF11">
    <property type="entry name" value="3-KETOACYL-COA THIOLASE FADA"/>
    <property type="match status" value="1"/>
</dbReference>
<keyword evidence="5 8" id="KW-0442">Lipid degradation</keyword>
<dbReference type="CDD" id="cd00751">
    <property type="entry name" value="thiolase"/>
    <property type="match status" value="1"/>
</dbReference>
<keyword evidence="6 8" id="KW-0443">Lipid metabolism</keyword>
<feature type="domain" description="Thiolase N-terminal" evidence="11">
    <location>
        <begin position="4"/>
        <end position="253"/>
    </location>
</feature>
<feature type="domain" description="Thiolase C-terminal" evidence="12">
    <location>
        <begin position="262"/>
        <end position="386"/>
    </location>
</feature>
<gene>
    <name evidence="8" type="primary">fadA</name>
    <name evidence="13" type="ORF">DXV75_02885</name>
</gene>
<dbReference type="PROSITE" id="PS00098">
    <property type="entry name" value="THIOLASE_1"/>
    <property type="match status" value="1"/>
</dbReference>
<evidence type="ECO:0000259" key="11">
    <source>
        <dbReference type="Pfam" id="PF00108"/>
    </source>
</evidence>
<evidence type="ECO:0000256" key="2">
    <source>
        <dbReference type="ARBA" id="ARBA00022490"/>
    </source>
</evidence>